<dbReference type="PANTHER" id="PTHR33917">
    <property type="entry name" value="PROTEIN EXECUTER 1, CHLOROPLASTIC"/>
    <property type="match status" value="1"/>
</dbReference>
<dbReference type="AlphaFoldDB" id="A0A1D6GPF4"/>
<sequence length="119" mass="13231">MDTNSMDPFNGLYVGAFSPYGPEIVQLRQKFGHWNSSDDVEFFEYVEAVKLTGDLSVPAGQITFRAKIGKGKRLENRGAYPEEFGVIASYKGQGRIAQPGFKNPRWVDGELLVLNGKVD</sequence>
<accession>A0A1D6GPF4</accession>
<dbReference type="InParanoid" id="A0A1D6GPF4"/>
<dbReference type="OMA" id="QKFGHWN"/>
<reference evidence="1" key="1">
    <citation type="submission" date="2015-12" db="EMBL/GenBank/DDBJ databases">
        <title>Update maize B73 reference genome by single molecule sequencing technologies.</title>
        <authorList>
            <consortium name="Maize Genome Sequencing Project"/>
            <person name="Ware D."/>
        </authorList>
    </citation>
    <scope>NUCLEOTIDE SEQUENCE</scope>
    <source>
        <tissue evidence="1">Seedling</tissue>
    </source>
</reference>
<dbReference type="Pfam" id="PF12014">
    <property type="entry name" value="Cyclin_D1_bind"/>
    <property type="match status" value="1"/>
</dbReference>
<proteinExistence type="predicted"/>
<protein>
    <submittedName>
        <fullName evidence="1">Protein EXECUTER 2 chloroplastic</fullName>
    </submittedName>
</protein>
<dbReference type="GO" id="GO:0010343">
    <property type="term" value="P:singlet oxygen-mediated programmed cell death"/>
    <property type="evidence" value="ECO:0007669"/>
    <property type="project" value="InterPro"/>
</dbReference>
<dbReference type="OrthoDB" id="722566at2759"/>
<dbReference type="InterPro" id="IPR044680">
    <property type="entry name" value="EX1/2"/>
</dbReference>
<gene>
    <name evidence="1" type="ORF">ZEAMMB73_Zm00001d014020</name>
</gene>
<dbReference type="EMBL" id="CM000781">
    <property type="protein sequence ID" value="AQK65053.1"/>
    <property type="molecule type" value="Genomic_DNA"/>
</dbReference>
<dbReference type="PANTHER" id="PTHR33917:SF2">
    <property type="entry name" value="PROTEIN EXECUTER 2, CHLOROPLASTIC"/>
    <property type="match status" value="1"/>
</dbReference>
<dbReference type="ExpressionAtlas" id="A0A1D6GPF4">
    <property type="expression patterns" value="baseline"/>
</dbReference>
<dbReference type="STRING" id="4577.A0A1D6GPF4"/>
<organism evidence="1">
    <name type="scientific">Zea mays</name>
    <name type="common">Maize</name>
    <dbReference type="NCBI Taxonomy" id="4577"/>
    <lineage>
        <taxon>Eukaryota</taxon>
        <taxon>Viridiplantae</taxon>
        <taxon>Streptophyta</taxon>
        <taxon>Embryophyta</taxon>
        <taxon>Tracheophyta</taxon>
        <taxon>Spermatophyta</taxon>
        <taxon>Magnoliopsida</taxon>
        <taxon>Liliopsida</taxon>
        <taxon>Poales</taxon>
        <taxon>Poaceae</taxon>
        <taxon>PACMAD clade</taxon>
        <taxon>Panicoideae</taxon>
        <taxon>Andropogonodae</taxon>
        <taxon>Andropogoneae</taxon>
        <taxon>Tripsacinae</taxon>
        <taxon>Zea</taxon>
    </lineage>
</organism>
<name>A0A1D6GPF4_MAIZE</name>
<evidence type="ECO:0000313" key="1">
    <source>
        <dbReference type="EMBL" id="AQK65053.1"/>
    </source>
</evidence>